<dbReference type="PANTHER" id="PTHR21666">
    <property type="entry name" value="PEPTIDASE-RELATED"/>
    <property type="match status" value="1"/>
</dbReference>
<protein>
    <submittedName>
        <fullName evidence="3">M23 family metallopeptidase</fullName>
    </submittedName>
</protein>
<dbReference type="Proteomes" id="UP000295418">
    <property type="component" value="Unassembled WGS sequence"/>
</dbReference>
<dbReference type="AlphaFoldDB" id="A0A4R4DYP4"/>
<dbReference type="OrthoDB" id="9805799at2"/>
<dbReference type="CDD" id="cd12797">
    <property type="entry name" value="M23_peptidase"/>
    <property type="match status" value="1"/>
</dbReference>
<dbReference type="InterPro" id="IPR016047">
    <property type="entry name" value="M23ase_b-sheet_dom"/>
</dbReference>
<keyword evidence="4" id="KW-1185">Reference proteome</keyword>
<evidence type="ECO:0000259" key="2">
    <source>
        <dbReference type="Pfam" id="PF01551"/>
    </source>
</evidence>
<accession>A0A4R4DYP4</accession>
<dbReference type="Gene3D" id="2.70.70.10">
    <property type="entry name" value="Glucose Permease (Domain IIA)"/>
    <property type="match status" value="1"/>
</dbReference>
<name>A0A4R4DYP4_9BACL</name>
<feature type="domain" description="M23ase beta-sheet core" evidence="2">
    <location>
        <begin position="30"/>
        <end position="131"/>
    </location>
</feature>
<evidence type="ECO:0000313" key="3">
    <source>
        <dbReference type="EMBL" id="TCZ70957.1"/>
    </source>
</evidence>
<sequence>MNASNPFEGYRVSSPYGPRTNPFDHNLVEFHKGIDLVKAHRSPIFTFVSGEVLHAKLGDAGSGLGGYGIAVAVRDKNNHLHIYAHLDSTTVKAGQQVTVGQEIGKQGTTGQSTGSHLHYEVRQACTPNFGYGTHVDPTNYLISYINREEKMMLEELQSRMNKLESRLTKLEAQASMPVPDWARNAVDKAVQTGVLLEPDRASFDLYRVLTVLNRKGLL</sequence>
<gene>
    <name evidence="3" type="ORF">E0485_22990</name>
</gene>
<feature type="coiled-coil region" evidence="1">
    <location>
        <begin position="146"/>
        <end position="173"/>
    </location>
</feature>
<dbReference type="Pfam" id="PF01551">
    <property type="entry name" value="Peptidase_M23"/>
    <property type="match status" value="1"/>
</dbReference>
<dbReference type="GO" id="GO:0004222">
    <property type="term" value="F:metalloendopeptidase activity"/>
    <property type="evidence" value="ECO:0007669"/>
    <property type="project" value="TreeGrafter"/>
</dbReference>
<keyword evidence="1" id="KW-0175">Coiled coil</keyword>
<comment type="caution">
    <text evidence="3">The sequence shown here is derived from an EMBL/GenBank/DDBJ whole genome shotgun (WGS) entry which is preliminary data.</text>
</comment>
<dbReference type="SUPFAM" id="SSF51261">
    <property type="entry name" value="Duplicated hybrid motif"/>
    <property type="match status" value="1"/>
</dbReference>
<reference evidence="3 4" key="1">
    <citation type="submission" date="2019-03" db="EMBL/GenBank/DDBJ databases">
        <authorList>
            <person name="Kim M.K.M."/>
        </authorList>
    </citation>
    <scope>NUCLEOTIDE SEQUENCE [LARGE SCALE GENOMIC DNA]</scope>
    <source>
        <strain evidence="3 4">18JY21-1</strain>
    </source>
</reference>
<dbReference type="InterPro" id="IPR011055">
    <property type="entry name" value="Dup_hybrid_motif"/>
</dbReference>
<dbReference type="RefSeq" id="WP_132420393.1">
    <property type="nucleotide sequence ID" value="NZ_SKFG01000043.1"/>
</dbReference>
<organism evidence="3 4">
    <name type="scientific">Paenibacillus albiflavus</name>
    <dbReference type="NCBI Taxonomy" id="2545760"/>
    <lineage>
        <taxon>Bacteria</taxon>
        <taxon>Bacillati</taxon>
        <taxon>Bacillota</taxon>
        <taxon>Bacilli</taxon>
        <taxon>Bacillales</taxon>
        <taxon>Paenibacillaceae</taxon>
        <taxon>Paenibacillus</taxon>
    </lineage>
</organism>
<dbReference type="PANTHER" id="PTHR21666:SF270">
    <property type="entry name" value="MUREIN HYDROLASE ACTIVATOR ENVC"/>
    <property type="match status" value="1"/>
</dbReference>
<dbReference type="InterPro" id="IPR050570">
    <property type="entry name" value="Cell_wall_metabolism_enzyme"/>
</dbReference>
<evidence type="ECO:0000256" key="1">
    <source>
        <dbReference type="SAM" id="Coils"/>
    </source>
</evidence>
<proteinExistence type="predicted"/>
<dbReference type="EMBL" id="SKFG01000043">
    <property type="protein sequence ID" value="TCZ70957.1"/>
    <property type="molecule type" value="Genomic_DNA"/>
</dbReference>
<evidence type="ECO:0000313" key="4">
    <source>
        <dbReference type="Proteomes" id="UP000295418"/>
    </source>
</evidence>